<sequence length="152" mass="17081">MMIVPSFEVVMRWLSQGQFPHYLCDQCHGIHVVDLQSLEGVLESRLFVENDGIMFTTELEIRPTALLPLVADLGRLNMNYPALKVFVDVVDDNLPRLMICDSLATAAGLTDEQLHLFMRTTIEATQQLYGECEQMGFLNPPEEAMPPGSAMH</sequence>
<name>A0ABV8CPP3_9GAMM</name>
<reference evidence="2" key="1">
    <citation type="journal article" date="2019" name="Int. J. Syst. Evol. Microbiol.">
        <title>The Global Catalogue of Microorganisms (GCM) 10K type strain sequencing project: providing services to taxonomists for standard genome sequencing and annotation.</title>
        <authorList>
            <consortium name="The Broad Institute Genomics Platform"/>
            <consortium name="The Broad Institute Genome Sequencing Center for Infectious Disease"/>
            <person name="Wu L."/>
            <person name="Ma J."/>
        </authorList>
    </citation>
    <scope>NUCLEOTIDE SEQUENCE [LARGE SCALE GENOMIC DNA]</scope>
    <source>
        <strain evidence="2">CCUG 54939</strain>
    </source>
</reference>
<proteinExistence type="predicted"/>
<keyword evidence="2" id="KW-1185">Reference proteome</keyword>
<accession>A0ABV8CPP3</accession>
<dbReference type="Pfam" id="PF10722">
    <property type="entry name" value="YbjN"/>
    <property type="match status" value="1"/>
</dbReference>
<dbReference type="RefSeq" id="WP_377152372.1">
    <property type="nucleotide sequence ID" value="NZ_JBHSAF010000014.1"/>
</dbReference>
<gene>
    <name evidence="1" type="ORF">ACFOSS_10835</name>
</gene>
<dbReference type="Proteomes" id="UP001595692">
    <property type="component" value="Unassembled WGS sequence"/>
</dbReference>
<dbReference type="InterPro" id="IPR019660">
    <property type="entry name" value="Put_sensory_transdc_reg_YbjN"/>
</dbReference>
<evidence type="ECO:0000313" key="1">
    <source>
        <dbReference type="EMBL" id="MFC3913959.1"/>
    </source>
</evidence>
<comment type="caution">
    <text evidence="1">The sequence shown here is derived from an EMBL/GenBank/DDBJ whole genome shotgun (WGS) entry which is preliminary data.</text>
</comment>
<evidence type="ECO:0000313" key="2">
    <source>
        <dbReference type="Proteomes" id="UP001595692"/>
    </source>
</evidence>
<dbReference type="EMBL" id="JBHSAF010000014">
    <property type="protein sequence ID" value="MFC3913959.1"/>
    <property type="molecule type" value="Genomic_DNA"/>
</dbReference>
<organism evidence="1 2">
    <name type="scientific">Pseudaeromonas sharmana</name>
    <dbReference type="NCBI Taxonomy" id="328412"/>
    <lineage>
        <taxon>Bacteria</taxon>
        <taxon>Pseudomonadati</taxon>
        <taxon>Pseudomonadota</taxon>
        <taxon>Gammaproteobacteria</taxon>
        <taxon>Aeromonadales</taxon>
        <taxon>Aeromonadaceae</taxon>
        <taxon>Pseudaeromonas</taxon>
    </lineage>
</organism>
<protein>
    <submittedName>
        <fullName evidence="1">YbjN domain-containing protein</fullName>
    </submittedName>
</protein>